<gene>
    <name evidence="1" type="ORF">BSQ50_05130</name>
</gene>
<protein>
    <submittedName>
        <fullName evidence="1">Uncharacterized protein</fullName>
    </submittedName>
</protein>
<proteinExistence type="predicted"/>
<sequence length="194" mass="21790">MSDWSEVTHNHILKKNNELTESFLEDQLGIKLLNKGISATEVLSFTEALTELSYDNYGRTPKRWIKASTKNVLEKSLPEKLALTAPTAKKAIAVLSDYVLYLEQSGYIKNGTALRDTIQETGMQLVSTLTASKSTQAAESINPVETFMPHKQAAAETNTHEQPASIGKQQLHKKVISLKEVKKRRRLLKRRGRK</sequence>
<dbReference type="AlphaFoldDB" id="A0A3S6QV92"/>
<accession>A0A3S6QV92</accession>
<dbReference type="Proteomes" id="UP000324497">
    <property type="component" value="Chromosome"/>
</dbReference>
<dbReference type="RefSeq" id="WP_148126616.1">
    <property type="nucleotide sequence ID" value="NZ_CP018180.1"/>
</dbReference>
<name>A0A3S6QV92_9LACO</name>
<evidence type="ECO:0000313" key="1">
    <source>
        <dbReference type="EMBL" id="AUJ31994.1"/>
    </source>
</evidence>
<keyword evidence="2" id="KW-1185">Reference proteome</keyword>
<dbReference type="EMBL" id="CP018180">
    <property type="protein sequence ID" value="AUJ31994.1"/>
    <property type="molecule type" value="Genomic_DNA"/>
</dbReference>
<dbReference type="KEGG" id="lng:BSQ50_05130"/>
<organism evidence="1 2">
    <name type="scientific">Liquorilactobacillus nagelii</name>
    <dbReference type="NCBI Taxonomy" id="82688"/>
    <lineage>
        <taxon>Bacteria</taxon>
        <taxon>Bacillati</taxon>
        <taxon>Bacillota</taxon>
        <taxon>Bacilli</taxon>
        <taxon>Lactobacillales</taxon>
        <taxon>Lactobacillaceae</taxon>
        <taxon>Liquorilactobacillus</taxon>
    </lineage>
</organism>
<evidence type="ECO:0000313" key="2">
    <source>
        <dbReference type="Proteomes" id="UP000324497"/>
    </source>
</evidence>
<reference evidence="1 2" key="1">
    <citation type="submission" date="2016-11" db="EMBL/GenBank/DDBJ databases">
        <title>Interaction between Lactobacillus species and yeast in water kefir.</title>
        <authorList>
            <person name="Behr J."/>
            <person name="Xu D."/>
            <person name="Vogel R.F."/>
        </authorList>
    </citation>
    <scope>NUCLEOTIDE SEQUENCE [LARGE SCALE GENOMIC DNA]</scope>
    <source>
        <strain evidence="1 2">TMW 1.1827</strain>
    </source>
</reference>